<dbReference type="Gene3D" id="3.40.640.10">
    <property type="entry name" value="Type I PLP-dependent aspartate aminotransferase-like (Major domain)"/>
    <property type="match status" value="1"/>
</dbReference>
<dbReference type="GO" id="GO:0030170">
    <property type="term" value="F:pyridoxal phosphate binding"/>
    <property type="evidence" value="ECO:0007669"/>
    <property type="project" value="InterPro"/>
</dbReference>
<dbReference type="PANTHER" id="PTHR45688">
    <property type="match status" value="1"/>
</dbReference>
<dbReference type="FunFam" id="3.40.640.10:FF:000004">
    <property type="entry name" value="Acetylornithine aminotransferase"/>
    <property type="match status" value="1"/>
</dbReference>
<dbReference type="AlphaFoldDB" id="A0A9X7W1Y8"/>
<dbReference type="EC" id="2.6.1.44" evidence="4"/>
<evidence type="ECO:0000256" key="3">
    <source>
        <dbReference type="ARBA" id="ARBA00011881"/>
    </source>
</evidence>
<evidence type="ECO:0000256" key="2">
    <source>
        <dbReference type="ARBA" id="ARBA00008954"/>
    </source>
</evidence>
<reference evidence="9 10" key="1">
    <citation type="submission" date="2021-02" db="EMBL/GenBank/DDBJ databases">
        <title>Alicyclobacillus curvatus sp. nov. and Alicyclobacillus mengziensis sp. nov., two acidophilic bacteria isolated from acid mine drainage.</title>
        <authorList>
            <person name="Huang Y."/>
        </authorList>
    </citation>
    <scope>NUCLEOTIDE SEQUENCE [LARGE SCALE GENOMIC DNA]</scope>
    <source>
        <strain evidence="9 10">S30H14</strain>
    </source>
</reference>
<dbReference type="GO" id="GO:0008453">
    <property type="term" value="F:alanine-glyoxylate transaminase activity"/>
    <property type="evidence" value="ECO:0007669"/>
    <property type="project" value="UniProtKB-EC"/>
</dbReference>
<dbReference type="EMBL" id="CP071182">
    <property type="protein sequence ID" value="QSO49256.1"/>
    <property type="molecule type" value="Genomic_DNA"/>
</dbReference>
<dbReference type="InterPro" id="IPR015424">
    <property type="entry name" value="PyrdxlP-dep_Trfase"/>
</dbReference>
<dbReference type="Gene3D" id="3.90.1150.10">
    <property type="entry name" value="Aspartate Aminotransferase, domain 1"/>
    <property type="match status" value="1"/>
</dbReference>
<comment type="cofactor">
    <cofactor evidence="1">
        <name>pyridoxal 5'-phosphate</name>
        <dbReference type="ChEBI" id="CHEBI:597326"/>
    </cofactor>
</comment>
<dbReference type="PIRSF" id="PIRSF000521">
    <property type="entry name" value="Transaminase_4ab_Lys_Orn"/>
    <property type="match status" value="1"/>
</dbReference>
<dbReference type="CDD" id="cd00610">
    <property type="entry name" value="OAT_like"/>
    <property type="match status" value="1"/>
</dbReference>
<dbReference type="InterPro" id="IPR015421">
    <property type="entry name" value="PyrdxlP-dep_Trfase_major"/>
</dbReference>
<dbReference type="KEGG" id="afx:JZ786_10225"/>
<comment type="similarity">
    <text evidence="2 8">Belongs to the class-III pyridoxal-phosphate-dependent aminotransferase family.</text>
</comment>
<keyword evidence="6" id="KW-0808">Transferase</keyword>
<dbReference type="PANTHER" id="PTHR45688:SF3">
    <property type="entry name" value="ALANINE--GLYOXYLATE AMINOTRANSFERASE 2, MITOCHONDRIAL"/>
    <property type="match status" value="1"/>
</dbReference>
<name>A0A9X7W1Y8_9BACL</name>
<accession>A0A9X7W1Y8</accession>
<dbReference type="InterPro" id="IPR015422">
    <property type="entry name" value="PyrdxlP-dep_Trfase_small"/>
</dbReference>
<evidence type="ECO:0000256" key="6">
    <source>
        <dbReference type="ARBA" id="ARBA00022679"/>
    </source>
</evidence>
<protein>
    <recommendedName>
        <fullName evidence="4">alanine--glyoxylate transaminase</fullName>
        <ecNumber evidence="4">2.6.1.44</ecNumber>
    </recommendedName>
</protein>
<gene>
    <name evidence="9" type="ORF">JZ786_10225</name>
</gene>
<organism evidence="9 10">
    <name type="scientific">Alicyclobacillus mengziensis</name>
    <dbReference type="NCBI Taxonomy" id="2931921"/>
    <lineage>
        <taxon>Bacteria</taxon>
        <taxon>Bacillati</taxon>
        <taxon>Bacillota</taxon>
        <taxon>Bacilli</taxon>
        <taxon>Bacillales</taxon>
        <taxon>Alicyclobacillaceae</taxon>
        <taxon>Alicyclobacillus</taxon>
    </lineage>
</organism>
<evidence type="ECO:0000256" key="8">
    <source>
        <dbReference type="RuleBase" id="RU003560"/>
    </source>
</evidence>
<dbReference type="Pfam" id="PF00202">
    <property type="entry name" value="Aminotran_3"/>
    <property type="match status" value="1"/>
</dbReference>
<comment type="subunit">
    <text evidence="3">Homotetramer.</text>
</comment>
<evidence type="ECO:0000256" key="5">
    <source>
        <dbReference type="ARBA" id="ARBA00022576"/>
    </source>
</evidence>
<dbReference type="SUPFAM" id="SSF53383">
    <property type="entry name" value="PLP-dependent transferases"/>
    <property type="match status" value="1"/>
</dbReference>
<keyword evidence="7 8" id="KW-0663">Pyridoxal phosphate</keyword>
<evidence type="ECO:0000256" key="4">
    <source>
        <dbReference type="ARBA" id="ARBA00013049"/>
    </source>
</evidence>
<sequence>MDRAEVLAKQSKYLTGISNYYQDPVVLVRGDGKYLYDSEDREYLDFFGGILTVSVGHCNPKVNKRIHEQVDTLQHVSTLYPTIPMVELAEKLAEITPGNLQKSFFTNSGTEADEMAVLLAQVYTGRSEVIAFRHGYHGRSQLAMSLTAHSPWRNGPTPVPGIKHAHNAYCYRCPFGLTYPSCDLRCAKDVEELIQTTTSGEIAAVLSEPIQGVGGFITPPPGYFQEVQRIVKQYGGLFISDEVQTGWGRTGKYMFGISHWGVEPDIMTSAKGMANGAPIGWTITTPEVAESFKGLTISTFGGNPVSMSAALGTLEVIQEENLVDNAEKVGNLLMDGLAELQKSHPMVGDVRGKGLMIGVEFVRDNKEPAPALTAAFLEATKKRGLLLGKGGLYGNVVRVVPGLNITPSDVTDALKIIEESLQEISVTI</sequence>
<evidence type="ECO:0000313" key="10">
    <source>
        <dbReference type="Proteomes" id="UP000663505"/>
    </source>
</evidence>
<evidence type="ECO:0000313" key="9">
    <source>
        <dbReference type="EMBL" id="QSO49256.1"/>
    </source>
</evidence>
<proteinExistence type="inferred from homology"/>
<dbReference type="RefSeq" id="WP_206658567.1">
    <property type="nucleotide sequence ID" value="NZ_CP071182.1"/>
</dbReference>
<keyword evidence="5 9" id="KW-0032">Aminotransferase</keyword>
<dbReference type="InterPro" id="IPR005814">
    <property type="entry name" value="Aminotrans_3"/>
</dbReference>
<evidence type="ECO:0000256" key="7">
    <source>
        <dbReference type="ARBA" id="ARBA00022898"/>
    </source>
</evidence>
<keyword evidence="10" id="KW-1185">Reference proteome</keyword>
<evidence type="ECO:0000256" key="1">
    <source>
        <dbReference type="ARBA" id="ARBA00001933"/>
    </source>
</evidence>
<dbReference type="Proteomes" id="UP000663505">
    <property type="component" value="Chromosome"/>
</dbReference>